<dbReference type="PANTHER" id="PTHR11727:SF13">
    <property type="entry name" value="DIMETHYLADENOSINE TRANSFERASE 2, MITOCHONDRIAL"/>
    <property type="match status" value="1"/>
</dbReference>
<dbReference type="Proteomes" id="UP000566440">
    <property type="component" value="Unassembled WGS sequence"/>
</dbReference>
<feature type="non-terminal residue" evidence="14">
    <location>
        <position position="326"/>
    </location>
</feature>
<organism evidence="14 15">
    <name type="scientific">Galbula dea</name>
    <dbReference type="NCBI Taxonomy" id="1109041"/>
    <lineage>
        <taxon>Eukaryota</taxon>
        <taxon>Metazoa</taxon>
        <taxon>Chordata</taxon>
        <taxon>Craniata</taxon>
        <taxon>Vertebrata</taxon>
        <taxon>Euteleostomi</taxon>
        <taxon>Archelosauria</taxon>
        <taxon>Archosauria</taxon>
        <taxon>Dinosauria</taxon>
        <taxon>Saurischia</taxon>
        <taxon>Theropoda</taxon>
        <taxon>Coelurosauria</taxon>
        <taxon>Aves</taxon>
        <taxon>Neognathae</taxon>
        <taxon>Neoaves</taxon>
        <taxon>Telluraves</taxon>
        <taxon>Coraciimorphae</taxon>
        <taxon>Piciformes</taxon>
        <taxon>Galbulidae</taxon>
        <taxon>Galbula</taxon>
    </lineage>
</organism>
<feature type="domain" description="Ribosomal RNA adenine methylase transferase N-terminal" evidence="13">
    <location>
        <begin position="11"/>
        <end position="231"/>
    </location>
</feature>
<keyword evidence="6 11" id="KW-0694">RNA-binding</keyword>
<accession>A0A7K9SUD3</accession>
<evidence type="ECO:0000256" key="3">
    <source>
        <dbReference type="ARBA" id="ARBA00022603"/>
    </source>
</evidence>
<keyword evidence="5 11" id="KW-0949">S-adenosyl-L-methionine</keyword>
<keyword evidence="3 11" id="KW-0489">Methyltransferase</keyword>
<dbReference type="InterPro" id="IPR001737">
    <property type="entry name" value="KsgA/Erm"/>
</dbReference>
<evidence type="ECO:0000256" key="4">
    <source>
        <dbReference type="ARBA" id="ARBA00022679"/>
    </source>
</evidence>
<keyword evidence="8" id="KW-0805">Transcription regulation</keyword>
<dbReference type="GO" id="GO:0003723">
    <property type="term" value="F:RNA binding"/>
    <property type="evidence" value="ECO:0007669"/>
    <property type="project" value="UniProtKB-UniRule"/>
</dbReference>
<comment type="similarity">
    <text evidence="11 12">Belongs to the class I-like SAM-binding methyltransferase superfamily. rRNA adenine N(6)-methyltransferase family.</text>
</comment>
<proteinExistence type="inferred from homology"/>
<evidence type="ECO:0000256" key="5">
    <source>
        <dbReference type="ARBA" id="ARBA00022691"/>
    </source>
</evidence>
<evidence type="ECO:0000256" key="1">
    <source>
        <dbReference type="ARBA" id="ARBA00004173"/>
    </source>
</evidence>
<dbReference type="OrthoDB" id="9895503at2759"/>
<feature type="binding site" evidence="11">
    <location>
        <position position="53"/>
    </location>
    <ligand>
        <name>S-adenosyl-L-methionine</name>
        <dbReference type="ChEBI" id="CHEBI:59789"/>
    </ligand>
</feature>
<sequence>RFITCPQLARTVQRCLQSGASPGHQPVLLECAPGPGILTRTLLNAGVRVVALESNSSFLLNLQSLENSLDGQLKVVYGDFFRLDPLVTGTLKPPAMCSDKLFETMGVAAVPWRADVPVKIFGILPQKKERLTLWKLLFALYECNSIYRYGRMELNIFMSEKEYKVLTAKPGDARAYQALTVLWQVGCEVQLLHMEPWSSFATNLKNGGLAVPKSTWLPNDHLCLVRLTPHRNLFTEVLKPTNSATFIFMVKQCLAKPKSRITDRLNSWSLDSGGKLLRKLEIPENAETRHLYPEDYRRLFEALQNSSMFTESWFHDEVLESIRNIN</sequence>
<keyword evidence="4 11" id="KW-0808">Transferase</keyword>
<evidence type="ECO:0000259" key="13">
    <source>
        <dbReference type="SMART" id="SM00650"/>
    </source>
</evidence>
<keyword evidence="9" id="KW-0496">Mitochondrion</keyword>
<dbReference type="Pfam" id="PF00398">
    <property type="entry name" value="RrnaAD"/>
    <property type="match status" value="1"/>
</dbReference>
<dbReference type="GO" id="GO:0006391">
    <property type="term" value="P:transcription initiation at mitochondrial promoter"/>
    <property type="evidence" value="ECO:0007669"/>
    <property type="project" value="TreeGrafter"/>
</dbReference>
<keyword evidence="15" id="KW-1185">Reference proteome</keyword>
<dbReference type="GO" id="GO:0000179">
    <property type="term" value="F:rRNA (adenine-N6,N6-)-dimethyltransferase activity"/>
    <property type="evidence" value="ECO:0007669"/>
    <property type="project" value="UniProtKB-UniRule"/>
</dbReference>
<name>A0A7K9SUD3_9PICI</name>
<reference evidence="14 15" key="1">
    <citation type="submission" date="2019-09" db="EMBL/GenBank/DDBJ databases">
        <title>Bird 10,000 Genomes (B10K) Project - Family phase.</title>
        <authorList>
            <person name="Zhang G."/>
        </authorList>
    </citation>
    <scope>NUCLEOTIDE SEQUENCE [LARGE SCALE GENOMIC DNA]</scope>
    <source>
        <strain evidence="14">B10K-DU-001-62</strain>
        <tissue evidence="14">Muscle</tissue>
    </source>
</reference>
<evidence type="ECO:0000256" key="2">
    <source>
        <dbReference type="ARBA" id="ARBA00022552"/>
    </source>
</evidence>
<dbReference type="InterPro" id="IPR020598">
    <property type="entry name" value="rRNA_Ade_methylase_Trfase_N"/>
</dbReference>
<protein>
    <recommendedName>
        <fullName evidence="12">rRNA adenine N(6)-methyltransferase</fullName>
        <ecNumber evidence="12">2.1.1.-</ecNumber>
    </recommendedName>
</protein>
<evidence type="ECO:0000256" key="10">
    <source>
        <dbReference type="ARBA" id="ARBA00023163"/>
    </source>
</evidence>
<comment type="caution">
    <text evidence="14">The sequence shown here is derived from an EMBL/GenBank/DDBJ whole genome shotgun (WGS) entry which is preliminary data.</text>
</comment>
<evidence type="ECO:0000313" key="15">
    <source>
        <dbReference type="Proteomes" id="UP000566440"/>
    </source>
</evidence>
<dbReference type="PROSITE" id="PS51689">
    <property type="entry name" value="SAM_RNA_A_N6_MT"/>
    <property type="match status" value="1"/>
</dbReference>
<comment type="caution">
    <text evidence="11">Lacks conserved residue(s) required for the propagation of feature annotation.</text>
</comment>
<evidence type="ECO:0000256" key="9">
    <source>
        <dbReference type="ARBA" id="ARBA00023128"/>
    </source>
</evidence>
<dbReference type="EMBL" id="VWZX01004398">
    <property type="protein sequence ID" value="NXI39440.1"/>
    <property type="molecule type" value="Genomic_DNA"/>
</dbReference>
<evidence type="ECO:0000256" key="6">
    <source>
        <dbReference type="ARBA" id="ARBA00022884"/>
    </source>
</evidence>
<dbReference type="Gene3D" id="3.40.50.150">
    <property type="entry name" value="Vaccinia Virus protein VP39"/>
    <property type="match status" value="1"/>
</dbReference>
<evidence type="ECO:0000256" key="8">
    <source>
        <dbReference type="ARBA" id="ARBA00023015"/>
    </source>
</evidence>
<comment type="subcellular location">
    <subcellularLocation>
        <location evidence="1">Mitochondrion</location>
    </subcellularLocation>
</comment>
<dbReference type="PIRSF" id="PIRSF027833">
    <property type="entry name" value="MtTFB2"/>
    <property type="match status" value="1"/>
</dbReference>
<dbReference type="AlphaFoldDB" id="A0A7K9SUD3"/>
<dbReference type="PANTHER" id="PTHR11727">
    <property type="entry name" value="DIMETHYLADENOSINE TRANSFERASE"/>
    <property type="match status" value="1"/>
</dbReference>
<evidence type="ECO:0000256" key="11">
    <source>
        <dbReference type="PROSITE-ProRule" id="PRU01026"/>
    </source>
</evidence>
<evidence type="ECO:0000313" key="14">
    <source>
        <dbReference type="EMBL" id="NXI39440.1"/>
    </source>
</evidence>
<feature type="binding site" evidence="11">
    <location>
        <position position="3"/>
    </location>
    <ligand>
        <name>S-adenosyl-L-methionine</name>
        <dbReference type="ChEBI" id="CHEBI:59789"/>
    </ligand>
</feature>
<dbReference type="SUPFAM" id="SSF53335">
    <property type="entry name" value="S-adenosyl-L-methionine-dependent methyltransferases"/>
    <property type="match status" value="1"/>
</dbReference>
<evidence type="ECO:0000256" key="7">
    <source>
        <dbReference type="ARBA" id="ARBA00022946"/>
    </source>
</evidence>
<feature type="non-terminal residue" evidence="14">
    <location>
        <position position="1"/>
    </location>
</feature>
<dbReference type="InterPro" id="IPR029063">
    <property type="entry name" value="SAM-dependent_MTases_sf"/>
</dbReference>
<keyword evidence="7" id="KW-0809">Transit peptide</keyword>
<dbReference type="SMART" id="SM00650">
    <property type="entry name" value="rADc"/>
    <property type="match status" value="1"/>
</dbReference>
<feature type="binding site" evidence="11">
    <location>
        <position position="79"/>
    </location>
    <ligand>
        <name>S-adenosyl-L-methionine</name>
        <dbReference type="ChEBI" id="CHEBI:59789"/>
    </ligand>
</feature>
<dbReference type="EC" id="2.1.1.-" evidence="12"/>
<gene>
    <name evidence="14" type="primary">Tfb2m</name>
    <name evidence="14" type="ORF">GALDEA_R01349</name>
</gene>
<keyword evidence="10" id="KW-0804">Transcription</keyword>
<dbReference type="GO" id="GO:0005759">
    <property type="term" value="C:mitochondrial matrix"/>
    <property type="evidence" value="ECO:0007669"/>
    <property type="project" value="TreeGrafter"/>
</dbReference>
<keyword evidence="2 12" id="KW-0698">rRNA processing</keyword>
<dbReference type="GO" id="GO:0034246">
    <property type="term" value="F:mitochondrial transcription factor activity"/>
    <property type="evidence" value="ECO:0007669"/>
    <property type="project" value="TreeGrafter"/>
</dbReference>
<evidence type="ECO:0000256" key="12">
    <source>
        <dbReference type="RuleBase" id="RU362106"/>
    </source>
</evidence>